<accession>A0A1Q9DS04</accession>
<gene>
    <name evidence="1" type="ORF">AK812_SmicGene19642</name>
</gene>
<evidence type="ECO:0000313" key="1">
    <source>
        <dbReference type="EMBL" id="OLP97953.1"/>
    </source>
</evidence>
<dbReference type="EMBL" id="LSRX01000414">
    <property type="protein sequence ID" value="OLP97953.1"/>
    <property type="molecule type" value="Genomic_DNA"/>
</dbReference>
<keyword evidence="2" id="KW-1185">Reference proteome</keyword>
<protein>
    <submittedName>
        <fullName evidence="1">Uncharacterized protein</fullName>
    </submittedName>
</protein>
<proteinExistence type="predicted"/>
<sequence length="134" mass="15373">MKSKLRCETSCNVVLISLECCSTEESKRRLHCIRATIGMLHALWRVLFALGPVEVVQVVKQWRCKEQVVVVKVKVEVEVVVVEWPVKLWVVVQGVQALLSSYQLTENAMMVVEVERVVVEQEWVEVKVVQVEVE</sequence>
<dbReference type="Proteomes" id="UP000186817">
    <property type="component" value="Unassembled WGS sequence"/>
</dbReference>
<evidence type="ECO:0000313" key="2">
    <source>
        <dbReference type="Proteomes" id="UP000186817"/>
    </source>
</evidence>
<reference evidence="1 2" key="1">
    <citation type="submission" date="2016-02" db="EMBL/GenBank/DDBJ databases">
        <title>Genome analysis of coral dinoflagellate symbionts highlights evolutionary adaptations to a symbiotic lifestyle.</title>
        <authorList>
            <person name="Aranda M."/>
            <person name="Li Y."/>
            <person name="Liew Y.J."/>
            <person name="Baumgarten S."/>
            <person name="Simakov O."/>
            <person name="Wilson M."/>
            <person name="Piel J."/>
            <person name="Ashoor H."/>
            <person name="Bougouffa S."/>
            <person name="Bajic V.B."/>
            <person name="Ryu T."/>
            <person name="Ravasi T."/>
            <person name="Bayer T."/>
            <person name="Micklem G."/>
            <person name="Kim H."/>
            <person name="Bhak J."/>
            <person name="Lajeunesse T.C."/>
            <person name="Voolstra C.R."/>
        </authorList>
    </citation>
    <scope>NUCLEOTIDE SEQUENCE [LARGE SCALE GENOMIC DNA]</scope>
    <source>
        <strain evidence="1 2">CCMP2467</strain>
    </source>
</reference>
<comment type="caution">
    <text evidence="1">The sequence shown here is derived from an EMBL/GenBank/DDBJ whole genome shotgun (WGS) entry which is preliminary data.</text>
</comment>
<organism evidence="1 2">
    <name type="scientific">Symbiodinium microadriaticum</name>
    <name type="common">Dinoflagellate</name>
    <name type="synonym">Zooxanthella microadriatica</name>
    <dbReference type="NCBI Taxonomy" id="2951"/>
    <lineage>
        <taxon>Eukaryota</taxon>
        <taxon>Sar</taxon>
        <taxon>Alveolata</taxon>
        <taxon>Dinophyceae</taxon>
        <taxon>Suessiales</taxon>
        <taxon>Symbiodiniaceae</taxon>
        <taxon>Symbiodinium</taxon>
    </lineage>
</organism>
<name>A0A1Q9DS04_SYMMI</name>
<dbReference type="AlphaFoldDB" id="A0A1Q9DS04"/>